<protein>
    <submittedName>
        <fullName evidence="2">Uncharacterized protein</fullName>
    </submittedName>
</protein>
<dbReference type="OMA" id="MYHNISL"/>
<keyword evidence="3" id="KW-1185">Reference proteome</keyword>
<gene>
    <name evidence="2" type="ORF">ARMOST_08342</name>
</gene>
<dbReference type="EMBL" id="FUEG01000005">
    <property type="protein sequence ID" value="SJL04971.1"/>
    <property type="molecule type" value="Genomic_DNA"/>
</dbReference>
<dbReference type="OrthoDB" id="3095422at2759"/>
<proteinExistence type="predicted"/>
<evidence type="ECO:0000313" key="2">
    <source>
        <dbReference type="EMBL" id="SJL04971.1"/>
    </source>
</evidence>
<dbReference type="AlphaFoldDB" id="A0A284R8C3"/>
<name>A0A284R8C3_ARMOS</name>
<feature type="compositionally biased region" description="Basic and acidic residues" evidence="1">
    <location>
        <begin position="18"/>
        <end position="27"/>
    </location>
</feature>
<evidence type="ECO:0000256" key="1">
    <source>
        <dbReference type="SAM" id="MobiDB-lite"/>
    </source>
</evidence>
<accession>A0A284R8C3</accession>
<dbReference type="Proteomes" id="UP000219338">
    <property type="component" value="Unassembled WGS sequence"/>
</dbReference>
<evidence type="ECO:0000313" key="3">
    <source>
        <dbReference type="Proteomes" id="UP000219338"/>
    </source>
</evidence>
<feature type="region of interest" description="Disordered" evidence="1">
    <location>
        <begin position="1"/>
        <end position="32"/>
    </location>
</feature>
<organism evidence="2 3">
    <name type="scientific">Armillaria ostoyae</name>
    <name type="common">Armillaria root rot fungus</name>
    <dbReference type="NCBI Taxonomy" id="47428"/>
    <lineage>
        <taxon>Eukaryota</taxon>
        <taxon>Fungi</taxon>
        <taxon>Dikarya</taxon>
        <taxon>Basidiomycota</taxon>
        <taxon>Agaricomycotina</taxon>
        <taxon>Agaricomycetes</taxon>
        <taxon>Agaricomycetidae</taxon>
        <taxon>Agaricales</taxon>
        <taxon>Marasmiineae</taxon>
        <taxon>Physalacriaceae</taxon>
        <taxon>Armillaria</taxon>
    </lineage>
</organism>
<reference evidence="3" key="1">
    <citation type="journal article" date="2017" name="Nat. Ecol. Evol.">
        <title>Genome expansion and lineage-specific genetic innovations in the forest pathogenic fungi Armillaria.</title>
        <authorList>
            <person name="Sipos G."/>
            <person name="Prasanna A.N."/>
            <person name="Walter M.C."/>
            <person name="O'Connor E."/>
            <person name="Balint B."/>
            <person name="Krizsan K."/>
            <person name="Kiss B."/>
            <person name="Hess J."/>
            <person name="Varga T."/>
            <person name="Slot J."/>
            <person name="Riley R."/>
            <person name="Boka B."/>
            <person name="Rigling D."/>
            <person name="Barry K."/>
            <person name="Lee J."/>
            <person name="Mihaltcheva S."/>
            <person name="LaButti K."/>
            <person name="Lipzen A."/>
            <person name="Waldron R."/>
            <person name="Moloney N.M."/>
            <person name="Sperisen C."/>
            <person name="Kredics L."/>
            <person name="Vagvoelgyi C."/>
            <person name="Patrignani A."/>
            <person name="Fitzpatrick D."/>
            <person name="Nagy I."/>
            <person name="Doyle S."/>
            <person name="Anderson J.B."/>
            <person name="Grigoriev I.V."/>
            <person name="Gueldener U."/>
            <person name="Muensterkoetter M."/>
            <person name="Nagy L.G."/>
        </authorList>
    </citation>
    <scope>NUCLEOTIDE SEQUENCE [LARGE SCALE GENOMIC DNA]</scope>
    <source>
        <strain evidence="3">C18/9</strain>
    </source>
</reference>
<sequence>MRKKAGKSACSSIQNLKPKADSEDPTRRNVNSGLKKGVYTSLIGVGRSNARNHPYSVYAVSASPREPPPGSLSRLIPSSPCLSLFGLYVPGGSQHERSPLSLNPQLISCSTEHRVFAPTLDIMDIIVSYYMDDIVILDYTDCVHTFSDLQTFLLYYMMYHNISLPLIHAAHG</sequence>